<comment type="similarity">
    <text evidence="1">Belongs to the RutC family.</text>
</comment>
<accession>A0A3E2WQB7</accession>
<dbReference type="Pfam" id="PF01042">
    <property type="entry name" value="Ribonuc_L-PSP"/>
    <property type="match status" value="1"/>
</dbReference>
<protein>
    <submittedName>
        <fullName evidence="2">RidA family protein</fullName>
    </submittedName>
</protein>
<gene>
    <name evidence="2" type="ORF">DWX41_15205</name>
</gene>
<dbReference type="Proteomes" id="UP000261111">
    <property type="component" value="Unassembled WGS sequence"/>
</dbReference>
<dbReference type="GO" id="GO:0005829">
    <property type="term" value="C:cytosol"/>
    <property type="evidence" value="ECO:0007669"/>
    <property type="project" value="TreeGrafter"/>
</dbReference>
<organism evidence="2 3">
    <name type="scientific">Hungatella hathewayi</name>
    <dbReference type="NCBI Taxonomy" id="154046"/>
    <lineage>
        <taxon>Bacteria</taxon>
        <taxon>Bacillati</taxon>
        <taxon>Bacillota</taxon>
        <taxon>Clostridia</taxon>
        <taxon>Lachnospirales</taxon>
        <taxon>Lachnospiraceae</taxon>
        <taxon>Hungatella</taxon>
    </lineage>
</organism>
<dbReference type="SUPFAM" id="SSF55298">
    <property type="entry name" value="YjgF-like"/>
    <property type="match status" value="1"/>
</dbReference>
<dbReference type="RefSeq" id="WP_025653912.1">
    <property type="nucleotide sequence ID" value="NZ_QVIA01000017.1"/>
</dbReference>
<name>A0A3E2WQB7_9FIRM</name>
<reference evidence="2 3" key="1">
    <citation type="submission" date="2018-08" db="EMBL/GenBank/DDBJ databases">
        <title>A genome reference for cultivated species of the human gut microbiota.</title>
        <authorList>
            <person name="Zou Y."/>
            <person name="Xue W."/>
            <person name="Luo G."/>
        </authorList>
    </citation>
    <scope>NUCLEOTIDE SEQUENCE [LARGE SCALE GENOMIC DNA]</scope>
    <source>
        <strain evidence="2 3">AF19-21</strain>
    </source>
</reference>
<dbReference type="InterPro" id="IPR035959">
    <property type="entry name" value="RutC-like_sf"/>
</dbReference>
<proteinExistence type="inferred from homology"/>
<dbReference type="AlphaFoldDB" id="A0A3E2WQB7"/>
<evidence type="ECO:0000256" key="1">
    <source>
        <dbReference type="ARBA" id="ARBA00010552"/>
    </source>
</evidence>
<dbReference type="GO" id="GO:0019239">
    <property type="term" value="F:deaminase activity"/>
    <property type="evidence" value="ECO:0007669"/>
    <property type="project" value="TreeGrafter"/>
</dbReference>
<dbReference type="EMBL" id="QVIA01000017">
    <property type="protein sequence ID" value="RGC29398.1"/>
    <property type="molecule type" value="Genomic_DNA"/>
</dbReference>
<dbReference type="GeneID" id="93331991"/>
<evidence type="ECO:0000313" key="3">
    <source>
        <dbReference type="Proteomes" id="UP000261111"/>
    </source>
</evidence>
<comment type="caution">
    <text evidence="2">The sequence shown here is derived from an EMBL/GenBank/DDBJ whole genome shotgun (WGS) entry which is preliminary data.</text>
</comment>
<dbReference type="PANTHER" id="PTHR11803:SF58">
    <property type="entry name" value="PROTEIN HMF1-RELATED"/>
    <property type="match status" value="1"/>
</dbReference>
<evidence type="ECO:0000313" key="2">
    <source>
        <dbReference type="EMBL" id="RGC29398.1"/>
    </source>
</evidence>
<sequence length="123" mass="13664">MGRFEYLEGEVPDIPCAAAVKTSTHVYVSGTAVFQDEQGNVISDVKDQTCKCLNKIEQILSKWDLTRKDIVMVTVFVRGKENFMGMNEAYRGFFGDVFPSRTACVSDLGHPDMLVEISCVACL</sequence>
<dbReference type="InterPro" id="IPR006175">
    <property type="entry name" value="YjgF/YER057c/UK114"/>
</dbReference>
<dbReference type="PANTHER" id="PTHR11803">
    <property type="entry name" value="2-IMINOBUTANOATE/2-IMINOPROPANOATE DEAMINASE RIDA"/>
    <property type="match status" value="1"/>
</dbReference>
<dbReference type="Gene3D" id="3.30.1330.40">
    <property type="entry name" value="RutC-like"/>
    <property type="match status" value="1"/>
</dbReference>
<dbReference type="CDD" id="cd00448">
    <property type="entry name" value="YjgF_YER057c_UK114_family"/>
    <property type="match status" value="1"/>
</dbReference>